<comment type="similarity">
    <text evidence="2">Belongs to the BRX family.</text>
</comment>
<protein>
    <submittedName>
        <fullName evidence="6">Protein Brevis radix-like 3</fullName>
    </submittedName>
</protein>
<dbReference type="InterPro" id="IPR013591">
    <property type="entry name" value="Brevis_radix_dom"/>
</dbReference>
<evidence type="ECO:0000256" key="1">
    <source>
        <dbReference type="ARBA" id="ARBA00004123"/>
    </source>
</evidence>
<feature type="region of interest" description="Disordered" evidence="4">
    <location>
        <begin position="201"/>
        <end position="313"/>
    </location>
</feature>
<feature type="domain" description="BRX" evidence="5">
    <location>
        <begin position="315"/>
        <end position="370"/>
    </location>
</feature>
<evidence type="ECO:0000313" key="7">
    <source>
        <dbReference type="Proteomes" id="UP001058974"/>
    </source>
</evidence>
<dbReference type="PANTHER" id="PTHR46058:SF2">
    <property type="entry name" value="PROTEIN BREVIS RADIX-LIKE 3"/>
    <property type="match status" value="1"/>
</dbReference>
<evidence type="ECO:0000256" key="3">
    <source>
        <dbReference type="ARBA" id="ARBA00023242"/>
    </source>
</evidence>
<dbReference type="OrthoDB" id="10250282at2759"/>
<comment type="subcellular location">
    <subcellularLocation>
        <location evidence="1">Nucleus</location>
    </subcellularLocation>
</comment>
<dbReference type="EMBL" id="JAMSHJ010000004">
    <property type="protein sequence ID" value="KAI5422448.1"/>
    <property type="molecule type" value="Genomic_DNA"/>
</dbReference>
<evidence type="ECO:0000259" key="5">
    <source>
        <dbReference type="PROSITE" id="PS51514"/>
    </source>
</evidence>
<dbReference type="Proteomes" id="UP001058974">
    <property type="component" value="Chromosome 4"/>
</dbReference>
<dbReference type="InterPro" id="IPR044532">
    <property type="entry name" value="BRX-like"/>
</dbReference>
<proteinExistence type="inferred from homology"/>
<name>A0A9D4XL97_PEA</name>
<keyword evidence="7" id="KW-1185">Reference proteome</keyword>
<feature type="domain" description="BRX" evidence="5">
    <location>
        <begin position="137"/>
        <end position="192"/>
    </location>
</feature>
<comment type="caution">
    <text evidence="6">The sequence shown here is derived from an EMBL/GenBank/DDBJ whole genome shotgun (WGS) entry which is preliminary data.</text>
</comment>
<dbReference type="Gramene" id="PSAT_LOCUS15365_t1">
    <property type="protein sequence ID" value="CAL5195713.1"/>
    <property type="gene ID" value="PSAT_LOCUS15365"/>
</dbReference>
<evidence type="ECO:0000313" key="6">
    <source>
        <dbReference type="EMBL" id="KAI5422448.1"/>
    </source>
</evidence>
<dbReference type="Gramene" id="Psat04G0576900-T1">
    <property type="protein sequence ID" value="KAI5422448.1"/>
    <property type="gene ID" value="KIW84_045769"/>
</dbReference>
<organism evidence="6 7">
    <name type="scientific">Pisum sativum</name>
    <name type="common">Garden pea</name>
    <name type="synonym">Lathyrus oleraceus</name>
    <dbReference type="NCBI Taxonomy" id="3888"/>
    <lineage>
        <taxon>Eukaryota</taxon>
        <taxon>Viridiplantae</taxon>
        <taxon>Streptophyta</taxon>
        <taxon>Embryophyta</taxon>
        <taxon>Tracheophyta</taxon>
        <taxon>Spermatophyta</taxon>
        <taxon>Magnoliopsida</taxon>
        <taxon>eudicotyledons</taxon>
        <taxon>Gunneridae</taxon>
        <taxon>Pentapetalae</taxon>
        <taxon>rosids</taxon>
        <taxon>fabids</taxon>
        <taxon>Fabales</taxon>
        <taxon>Fabaceae</taxon>
        <taxon>Papilionoideae</taxon>
        <taxon>50 kb inversion clade</taxon>
        <taxon>NPAAA clade</taxon>
        <taxon>Hologalegina</taxon>
        <taxon>IRL clade</taxon>
        <taxon>Fabeae</taxon>
        <taxon>Lathyrus</taxon>
    </lineage>
</organism>
<dbReference type="PROSITE" id="PS51514">
    <property type="entry name" value="BRX"/>
    <property type="match status" value="2"/>
</dbReference>
<sequence>MLTCIACSKQLNNGSLHQKDEEEAVQTPSTKQAIKALTAQIKDMAVKASGAYKNCKPCSGSSNCNKNKKYADSDMGSDSARFNWAYRRTGSANSTPRMWGKEMEARLKGISSGEATPTSVSGRTESVVFMEEEDEPKEWVAQVEPGVLITFVSLPQGGNDLKKIRFSREMFNKWQAQRWWAENYDKVMELYNVQRFNQQAVPLPTPPISEDESSKIESARDSPVTPPLSKERLPRHLLHPTGMGYSSSDSLEHHHMQPQPCYETSGLASKPNLSDIGVPKTERSSIDASVRTSSSEEEDDHSGELSISNASDMETEWVEQDEPGVYITIRALPGGTRELRRVRFSREKFGETRARLWWEENRARIQEQYL</sequence>
<dbReference type="PANTHER" id="PTHR46058">
    <property type="entry name" value="PROTEIN BREVIS RADIX-LIKE 1"/>
    <property type="match status" value="1"/>
</dbReference>
<accession>A0A9D4XL97</accession>
<keyword evidence="3" id="KW-0539">Nucleus</keyword>
<dbReference type="InterPro" id="IPR027988">
    <property type="entry name" value="BRX_N"/>
</dbReference>
<dbReference type="Gramene" id="Psat4g183400.1">
    <property type="protein sequence ID" value="Psat4g183400.1.cds"/>
    <property type="gene ID" value="Psat4g183400"/>
</dbReference>
<reference evidence="6 7" key="1">
    <citation type="journal article" date="2022" name="Nat. Genet.">
        <title>Improved pea reference genome and pan-genome highlight genomic features and evolutionary characteristics.</title>
        <authorList>
            <person name="Yang T."/>
            <person name="Liu R."/>
            <person name="Luo Y."/>
            <person name="Hu S."/>
            <person name="Wang D."/>
            <person name="Wang C."/>
            <person name="Pandey M.K."/>
            <person name="Ge S."/>
            <person name="Xu Q."/>
            <person name="Li N."/>
            <person name="Li G."/>
            <person name="Huang Y."/>
            <person name="Saxena R.K."/>
            <person name="Ji Y."/>
            <person name="Li M."/>
            <person name="Yan X."/>
            <person name="He Y."/>
            <person name="Liu Y."/>
            <person name="Wang X."/>
            <person name="Xiang C."/>
            <person name="Varshney R.K."/>
            <person name="Ding H."/>
            <person name="Gao S."/>
            <person name="Zong X."/>
        </authorList>
    </citation>
    <scope>NUCLEOTIDE SEQUENCE [LARGE SCALE GENOMIC DNA]</scope>
    <source>
        <strain evidence="6 7">cv. Zhongwan 6</strain>
    </source>
</reference>
<evidence type="ECO:0000256" key="2">
    <source>
        <dbReference type="ARBA" id="ARBA00009057"/>
    </source>
</evidence>
<gene>
    <name evidence="6" type="ORF">KIW84_045769</name>
</gene>
<evidence type="ECO:0000256" key="4">
    <source>
        <dbReference type="SAM" id="MobiDB-lite"/>
    </source>
</evidence>
<dbReference type="Pfam" id="PF13713">
    <property type="entry name" value="BRX_N"/>
    <property type="match status" value="1"/>
</dbReference>
<dbReference type="Pfam" id="PF08381">
    <property type="entry name" value="BRX"/>
    <property type="match status" value="2"/>
</dbReference>
<dbReference type="GO" id="GO:0005634">
    <property type="term" value="C:nucleus"/>
    <property type="evidence" value="ECO:0007669"/>
    <property type="project" value="UniProtKB-SubCell"/>
</dbReference>
<dbReference type="AlphaFoldDB" id="A0A9D4XL97"/>